<dbReference type="Gene3D" id="3.40.190.10">
    <property type="entry name" value="Periplasmic binding protein-like II"/>
    <property type="match status" value="2"/>
</dbReference>
<feature type="signal peptide" evidence="6">
    <location>
        <begin position="1"/>
        <end position="23"/>
    </location>
</feature>
<dbReference type="RefSeq" id="WP_083380716.1">
    <property type="nucleotide sequence ID" value="NZ_FNZX01000011.1"/>
</dbReference>
<comment type="subcellular location">
    <subcellularLocation>
        <location evidence="1">Periplasm</location>
    </subcellularLocation>
</comment>
<name>A0A1H7K1U2_9FIRM</name>
<evidence type="ECO:0000256" key="2">
    <source>
        <dbReference type="ARBA" id="ARBA00006099"/>
    </source>
</evidence>
<dbReference type="AlphaFoldDB" id="A0A1H7K1U2"/>
<dbReference type="NCBIfam" id="TIGR00971">
    <property type="entry name" value="3a0106s03"/>
    <property type="match status" value="1"/>
</dbReference>
<dbReference type="GO" id="GO:0140104">
    <property type="term" value="F:molecular carrier activity"/>
    <property type="evidence" value="ECO:0007669"/>
    <property type="project" value="InterPro"/>
</dbReference>
<reference evidence="8" key="1">
    <citation type="submission" date="2016-10" db="EMBL/GenBank/DDBJ databases">
        <authorList>
            <person name="Varghese N."/>
        </authorList>
    </citation>
    <scope>NUCLEOTIDE SEQUENCE [LARGE SCALE GENOMIC DNA]</scope>
    <source>
        <strain evidence="8">ACV-9</strain>
    </source>
</reference>
<dbReference type="GO" id="GO:1902358">
    <property type="term" value="P:sulfate transmembrane transport"/>
    <property type="evidence" value="ECO:0007669"/>
    <property type="project" value="InterPro"/>
</dbReference>
<dbReference type="PANTHER" id="PTHR30368">
    <property type="entry name" value="SULFATE-BINDING PROTEIN"/>
    <property type="match status" value="1"/>
</dbReference>
<dbReference type="Pfam" id="PF13531">
    <property type="entry name" value="SBP_bac_11"/>
    <property type="match status" value="1"/>
</dbReference>
<evidence type="ECO:0000256" key="4">
    <source>
        <dbReference type="ARBA" id="ARBA00022729"/>
    </source>
</evidence>
<dbReference type="PANTHER" id="PTHR30368:SF1">
    <property type="entry name" value="THIOSULFATE-BINDING PROTEIN"/>
    <property type="match status" value="1"/>
</dbReference>
<dbReference type="SUPFAM" id="SSF53850">
    <property type="entry name" value="Periplasmic binding protein-like II"/>
    <property type="match status" value="1"/>
</dbReference>
<evidence type="ECO:0000256" key="1">
    <source>
        <dbReference type="ARBA" id="ARBA00004418"/>
    </source>
</evidence>
<dbReference type="PROSITE" id="PS51257">
    <property type="entry name" value="PROKAR_LIPOPROTEIN"/>
    <property type="match status" value="1"/>
</dbReference>
<dbReference type="Proteomes" id="UP000182321">
    <property type="component" value="Unassembled WGS sequence"/>
</dbReference>
<sequence length="367" mass="39971">MKKNQLLSLVVAAALGASLIGCGGSADSSSLEEGSVEINAASAGETIELTNVSYDPTRELYAAYNELFAKHYQEEFGQTVEVTQSHGGSGKQALEVANGLEADVVTLALEGDVQVVADAGLIDDGFTSEFDVDSSPYTSTIVFLVRSGNPKNIVDWDDLIREDVGVITPNPKTSGGAMWNYLAAWYFFEQQGQSDDEILESIRQLYSNVVVLDSGARGATTSFVENKQGDVLIAWENEAFLSLQEYPGEYEIVVPSVSILCQPTVAVVDEVAEKHGTTDVATEYLSYLYSDEAQEIEAQNFYRPSTKSIYDKYVTSTDSNTITEVPEDGKWINDNITLTDINHFGGWAEARATHFADGANFDSIYEQ</sequence>
<protein>
    <submittedName>
        <fullName evidence="7">Sulfate transport system substrate-binding protein</fullName>
    </submittedName>
</protein>
<evidence type="ECO:0000256" key="3">
    <source>
        <dbReference type="ARBA" id="ARBA00022448"/>
    </source>
</evidence>
<evidence type="ECO:0000256" key="5">
    <source>
        <dbReference type="ARBA" id="ARBA00022764"/>
    </source>
</evidence>
<organism evidence="7 8">
    <name type="scientific">Pseudobutyrivibrio ruminis</name>
    <dbReference type="NCBI Taxonomy" id="46206"/>
    <lineage>
        <taxon>Bacteria</taxon>
        <taxon>Bacillati</taxon>
        <taxon>Bacillota</taxon>
        <taxon>Clostridia</taxon>
        <taxon>Lachnospirales</taxon>
        <taxon>Lachnospiraceae</taxon>
        <taxon>Pseudobutyrivibrio</taxon>
    </lineage>
</organism>
<dbReference type="GO" id="GO:0042597">
    <property type="term" value="C:periplasmic space"/>
    <property type="evidence" value="ECO:0007669"/>
    <property type="project" value="UniProtKB-SubCell"/>
</dbReference>
<evidence type="ECO:0000313" key="7">
    <source>
        <dbReference type="EMBL" id="SEK80779.1"/>
    </source>
</evidence>
<dbReference type="NCBIfam" id="NF008022">
    <property type="entry name" value="PRK10752.1"/>
    <property type="match status" value="1"/>
</dbReference>
<keyword evidence="5" id="KW-0574">Periplasm</keyword>
<feature type="chain" id="PRO_5038642362" evidence="6">
    <location>
        <begin position="24"/>
        <end position="367"/>
    </location>
</feature>
<evidence type="ECO:0000256" key="6">
    <source>
        <dbReference type="SAM" id="SignalP"/>
    </source>
</evidence>
<accession>A0A1H7K1U2</accession>
<proteinExistence type="inferred from homology"/>
<gene>
    <name evidence="7" type="ORF">SAMN02910377_01884</name>
</gene>
<evidence type="ECO:0000313" key="8">
    <source>
        <dbReference type="Proteomes" id="UP000182321"/>
    </source>
</evidence>
<keyword evidence="3" id="KW-0813">Transport</keyword>
<keyword evidence="8" id="KW-1185">Reference proteome</keyword>
<comment type="similarity">
    <text evidence="2">Belongs to the prokaryotic sulfate-binding protein family.</text>
</comment>
<dbReference type="CDD" id="cd01005">
    <property type="entry name" value="PBP2_CysP"/>
    <property type="match status" value="1"/>
</dbReference>
<dbReference type="InterPro" id="IPR005669">
    <property type="entry name" value="Thiosulph/SO4-bd"/>
</dbReference>
<dbReference type="EMBL" id="FNZX01000011">
    <property type="protein sequence ID" value="SEK80779.1"/>
    <property type="molecule type" value="Genomic_DNA"/>
</dbReference>
<keyword evidence="4 6" id="KW-0732">Signal</keyword>